<dbReference type="CDD" id="cd02972">
    <property type="entry name" value="DsbA_family"/>
    <property type="match status" value="1"/>
</dbReference>
<feature type="chain" id="PRO_5014660394" evidence="1">
    <location>
        <begin position="31"/>
        <end position="234"/>
    </location>
</feature>
<dbReference type="PANTHER" id="PTHR33875:SF2">
    <property type="entry name" value="ACR183CP"/>
    <property type="match status" value="1"/>
</dbReference>
<feature type="signal peptide" evidence="1">
    <location>
        <begin position="1"/>
        <end position="30"/>
    </location>
</feature>
<evidence type="ECO:0000256" key="1">
    <source>
        <dbReference type="SAM" id="SignalP"/>
    </source>
</evidence>
<proteinExistence type="predicted"/>
<dbReference type="EMBL" id="OIVN01006239">
    <property type="protein sequence ID" value="SPD28636.1"/>
    <property type="molecule type" value="Genomic_DNA"/>
</dbReference>
<reference evidence="2" key="1">
    <citation type="submission" date="2018-02" db="EMBL/GenBank/DDBJ databases">
        <authorList>
            <person name="Cohen D.B."/>
            <person name="Kent A.D."/>
        </authorList>
    </citation>
    <scope>NUCLEOTIDE SEQUENCE</scope>
</reference>
<protein>
    <submittedName>
        <fullName evidence="2">Uncharacterized protein</fullName>
    </submittedName>
</protein>
<dbReference type="AlphaFoldDB" id="A0A2N9IT63"/>
<name>A0A2N9IT63_FAGSY</name>
<sequence length="234" mass="26598">MESWKHKTAILPSALSLLLFLIFYVVNVRAQSLPPAKIDGFVYEKNHRDNSETIFIEAFYDPVCPDSRDSWPPLKKALHHYGSRASLVVHLLPLPYHDNAFVASRALHIVNNLNASATFPLLEHFFKYQEKFYNAPTRNLSRAVIVQEIVKFATEVVGDSYYSAIKSSFNDTKTDLKTRVSFKYSTSRGVYGTPFFFVNGFLLPDGGSTIDYKGWRSIIDPLIGAHGVKEHFFL</sequence>
<dbReference type="InterPro" id="IPR036249">
    <property type="entry name" value="Thioredoxin-like_sf"/>
</dbReference>
<organism evidence="2">
    <name type="scientific">Fagus sylvatica</name>
    <name type="common">Beechnut</name>
    <dbReference type="NCBI Taxonomy" id="28930"/>
    <lineage>
        <taxon>Eukaryota</taxon>
        <taxon>Viridiplantae</taxon>
        <taxon>Streptophyta</taxon>
        <taxon>Embryophyta</taxon>
        <taxon>Tracheophyta</taxon>
        <taxon>Spermatophyta</taxon>
        <taxon>Magnoliopsida</taxon>
        <taxon>eudicotyledons</taxon>
        <taxon>Gunneridae</taxon>
        <taxon>Pentapetalae</taxon>
        <taxon>rosids</taxon>
        <taxon>fabids</taxon>
        <taxon>Fagales</taxon>
        <taxon>Fagaceae</taxon>
        <taxon>Fagus</taxon>
    </lineage>
</organism>
<dbReference type="Gene3D" id="3.40.30.10">
    <property type="entry name" value="Glutaredoxin"/>
    <property type="match status" value="1"/>
</dbReference>
<gene>
    <name evidence="2" type="ORF">FSB_LOCUS56518</name>
</gene>
<dbReference type="PANTHER" id="PTHR33875">
    <property type="entry name" value="OS09G0542200 PROTEIN"/>
    <property type="match status" value="1"/>
</dbReference>
<dbReference type="SUPFAM" id="SSF52833">
    <property type="entry name" value="Thioredoxin-like"/>
    <property type="match status" value="1"/>
</dbReference>
<keyword evidence="1" id="KW-0732">Signal</keyword>
<evidence type="ECO:0000313" key="2">
    <source>
        <dbReference type="EMBL" id="SPD28636.1"/>
    </source>
</evidence>
<accession>A0A2N9IT63</accession>